<dbReference type="PANTHER" id="PTHR45526">
    <property type="entry name" value="TRANSCRIPTIONAL REGULATORY PROTEIN DPIA"/>
    <property type="match status" value="1"/>
</dbReference>
<evidence type="ECO:0000256" key="5">
    <source>
        <dbReference type="ARBA" id="ARBA00023015"/>
    </source>
</evidence>
<dbReference type="Proteomes" id="UP000185746">
    <property type="component" value="Chromosome"/>
</dbReference>
<keyword evidence="4 9" id="KW-0902">Two-component regulatory system</keyword>
<dbReference type="CDD" id="cd19925">
    <property type="entry name" value="REC_citrate_TCS"/>
    <property type="match status" value="1"/>
</dbReference>
<evidence type="ECO:0000256" key="7">
    <source>
        <dbReference type="ARBA" id="ARBA00023159"/>
    </source>
</evidence>
<evidence type="ECO:0000256" key="1">
    <source>
        <dbReference type="ARBA" id="ARBA00004496"/>
    </source>
</evidence>
<keyword evidence="6 9" id="KW-0238">DNA-binding</keyword>
<dbReference type="InterPro" id="IPR051271">
    <property type="entry name" value="2C-system_Tx_regulators"/>
</dbReference>
<keyword evidence="3 10" id="KW-0597">Phosphoprotein</keyword>
<dbReference type="GO" id="GO:0003700">
    <property type="term" value="F:DNA-binding transcription factor activity"/>
    <property type="evidence" value="ECO:0007669"/>
    <property type="project" value="InterPro"/>
</dbReference>
<dbReference type="SUPFAM" id="SSF52172">
    <property type="entry name" value="CheY-like"/>
    <property type="match status" value="1"/>
</dbReference>
<dbReference type="PANTHER" id="PTHR45526:SF1">
    <property type="entry name" value="TRANSCRIPTIONAL REGULATORY PROTEIN DCUR-RELATED"/>
    <property type="match status" value="1"/>
</dbReference>
<dbReference type="GO" id="GO:0005737">
    <property type="term" value="C:cytoplasm"/>
    <property type="evidence" value="ECO:0007669"/>
    <property type="project" value="UniProtKB-SubCell"/>
</dbReference>
<evidence type="ECO:0000256" key="8">
    <source>
        <dbReference type="ARBA" id="ARBA00023163"/>
    </source>
</evidence>
<dbReference type="AlphaFoldDB" id="A0A1D8JF65"/>
<dbReference type="GO" id="GO:0003677">
    <property type="term" value="F:DNA binding"/>
    <property type="evidence" value="ECO:0007669"/>
    <property type="project" value="UniProtKB-KW"/>
</dbReference>
<evidence type="ECO:0000256" key="3">
    <source>
        <dbReference type="ARBA" id="ARBA00022553"/>
    </source>
</evidence>
<keyword evidence="13" id="KW-1185">Reference proteome</keyword>
<evidence type="ECO:0000256" key="4">
    <source>
        <dbReference type="ARBA" id="ARBA00023012"/>
    </source>
</evidence>
<protein>
    <recommendedName>
        <fullName evidence="9">Transcriptional regulatory protein</fullName>
    </recommendedName>
</protein>
<gene>
    <name evidence="12" type="ORF">BI350_07260</name>
</gene>
<dbReference type="EMBL" id="CP017560">
    <property type="protein sequence ID" value="AOV07356.1"/>
    <property type="molecule type" value="Genomic_DNA"/>
</dbReference>
<dbReference type="Pfam" id="PF00072">
    <property type="entry name" value="Response_reg"/>
    <property type="match status" value="1"/>
</dbReference>
<dbReference type="Gene3D" id="3.40.50.2300">
    <property type="match status" value="1"/>
</dbReference>
<keyword evidence="7 9" id="KW-0010">Activator</keyword>
<evidence type="ECO:0000313" key="13">
    <source>
        <dbReference type="Proteomes" id="UP000185746"/>
    </source>
</evidence>
<accession>A0A1D8JF65</accession>
<keyword evidence="8 9" id="KW-0804">Transcription</keyword>
<dbReference type="InterPro" id="IPR036390">
    <property type="entry name" value="WH_DNA-bd_sf"/>
</dbReference>
<feature type="modified residue" description="4-aspartylphosphate" evidence="10">
    <location>
        <position position="54"/>
    </location>
</feature>
<evidence type="ECO:0000259" key="11">
    <source>
        <dbReference type="PROSITE" id="PS50110"/>
    </source>
</evidence>
<dbReference type="SUPFAM" id="SSF46785">
    <property type="entry name" value="Winged helix' DNA-binding domain"/>
    <property type="match status" value="1"/>
</dbReference>
<feature type="domain" description="Response regulatory" evidence="11">
    <location>
        <begin position="3"/>
        <end position="119"/>
    </location>
</feature>
<proteinExistence type="predicted"/>
<dbReference type="InterPro" id="IPR001789">
    <property type="entry name" value="Sig_transdc_resp-reg_receiver"/>
</dbReference>
<sequence length="239" mass="27125">MINVLIIEDDPMVAKFNAIYLESIPGFSLAGIAENAEEGWAYCQSVKVDLILLDVYMGDKTGLELLQDLRREDISVDVMIITAANDQQSVQTALHYGAVDYLIKPFSFERFQEALTNYAQQRSMMKDITNVSQNEVDSFFLKSKKEPSARPHELPKGLTTRTLSMIVNQILKRERASFSAADLAMETGISRVSVRKYINHLAEMNLLHVEVIYQETGRPLHRFILKPEKVSILKSLINE</sequence>
<comment type="subcellular location">
    <subcellularLocation>
        <location evidence="1 9">Cytoplasm</location>
    </subcellularLocation>
</comment>
<dbReference type="SMART" id="SM00448">
    <property type="entry name" value="REC"/>
    <property type="match status" value="1"/>
</dbReference>
<keyword evidence="5 9" id="KW-0805">Transcription regulation</keyword>
<dbReference type="PROSITE" id="PS50110">
    <property type="entry name" value="RESPONSE_REGULATORY"/>
    <property type="match status" value="1"/>
</dbReference>
<dbReference type="PIRSF" id="PIRSF006171">
    <property type="entry name" value="RR_citrat_malat"/>
    <property type="match status" value="1"/>
</dbReference>
<dbReference type="InterPro" id="IPR024187">
    <property type="entry name" value="Sig_transdc_resp-reg_cit/mal"/>
</dbReference>
<evidence type="ECO:0000256" key="10">
    <source>
        <dbReference type="PROSITE-ProRule" id="PRU00169"/>
    </source>
</evidence>
<dbReference type="KEGG" id="surl:BI350_07260"/>
<dbReference type="InterPro" id="IPR011006">
    <property type="entry name" value="CheY-like_superfamily"/>
</dbReference>
<evidence type="ECO:0000256" key="9">
    <source>
        <dbReference type="PIRNR" id="PIRNR006171"/>
    </source>
</evidence>
<reference evidence="12 13" key="1">
    <citation type="submission" date="2016-09" db="EMBL/GenBank/DDBJ databases">
        <title>Complete genome sequence of the Lysinibacillus sphaericus LMG 22257, a specie of Bacillus with ureolytic activity that can effectively biodeposit calcium carbonate.</title>
        <authorList>
            <person name="Yan W."/>
        </authorList>
    </citation>
    <scope>NUCLEOTIDE SEQUENCE [LARGE SCALE GENOMIC DNA]</scope>
    <source>
        <strain evidence="12 13">LMG 22257</strain>
    </source>
</reference>
<evidence type="ECO:0000256" key="6">
    <source>
        <dbReference type="ARBA" id="ARBA00023125"/>
    </source>
</evidence>
<evidence type="ECO:0000256" key="2">
    <source>
        <dbReference type="ARBA" id="ARBA00022490"/>
    </source>
</evidence>
<keyword evidence="2 9" id="KW-0963">Cytoplasm</keyword>
<dbReference type="GO" id="GO:0000156">
    <property type="term" value="F:phosphorelay response regulator activity"/>
    <property type="evidence" value="ECO:0007669"/>
    <property type="project" value="TreeGrafter"/>
</dbReference>
<name>A0A1D8JF65_9BACL</name>
<dbReference type="RefSeq" id="WP_075527487.1">
    <property type="nucleotide sequence ID" value="NZ_CP017560.1"/>
</dbReference>
<evidence type="ECO:0000313" key="12">
    <source>
        <dbReference type="EMBL" id="AOV07356.1"/>
    </source>
</evidence>
<organism evidence="12 13">
    <name type="scientific">Sporosarcina ureilytica</name>
    <dbReference type="NCBI Taxonomy" id="298596"/>
    <lineage>
        <taxon>Bacteria</taxon>
        <taxon>Bacillati</taxon>
        <taxon>Bacillota</taxon>
        <taxon>Bacilli</taxon>
        <taxon>Bacillales</taxon>
        <taxon>Caryophanaceae</taxon>
        <taxon>Sporosarcina</taxon>
    </lineage>
</organism>